<dbReference type="AlphaFoldDB" id="A0A9X3WG36"/>
<dbReference type="InterPro" id="IPR036291">
    <property type="entry name" value="NAD(P)-bd_dom_sf"/>
</dbReference>
<gene>
    <name evidence="3" type="ORF">NC799_12430</name>
</gene>
<evidence type="ECO:0000313" key="4">
    <source>
        <dbReference type="Proteomes" id="UP001145069"/>
    </source>
</evidence>
<dbReference type="InterPro" id="IPR020904">
    <property type="entry name" value="Sc_DH/Rdtase_CS"/>
</dbReference>
<protein>
    <submittedName>
        <fullName evidence="3">SDR family oxidoreductase</fullName>
    </submittedName>
</protein>
<dbReference type="SUPFAM" id="SSF51735">
    <property type="entry name" value="NAD(P)-binding Rossmann-fold domains"/>
    <property type="match status" value="1"/>
</dbReference>
<dbReference type="RefSeq" id="WP_272446773.1">
    <property type="nucleotide sequence ID" value="NZ_JAMQKC010000012.1"/>
</dbReference>
<dbReference type="PRINTS" id="PR00080">
    <property type="entry name" value="SDRFAMILY"/>
</dbReference>
<dbReference type="PANTHER" id="PTHR24321">
    <property type="entry name" value="DEHYDROGENASES, SHORT CHAIN"/>
    <property type="match status" value="1"/>
</dbReference>
<evidence type="ECO:0000256" key="2">
    <source>
        <dbReference type="ARBA" id="ARBA00023002"/>
    </source>
</evidence>
<keyword evidence="2" id="KW-0560">Oxidoreductase</keyword>
<proteinExistence type="inferred from homology"/>
<dbReference type="EMBL" id="JAMQKC010000012">
    <property type="protein sequence ID" value="MDC3417705.1"/>
    <property type="molecule type" value="Genomic_DNA"/>
</dbReference>
<accession>A0A9X3WG36</accession>
<dbReference type="Proteomes" id="UP001145069">
    <property type="component" value="Unassembled WGS sequence"/>
</dbReference>
<comment type="caution">
    <text evidence="3">The sequence shown here is derived from an EMBL/GenBank/DDBJ whole genome shotgun (WGS) entry which is preliminary data.</text>
</comment>
<dbReference type="PRINTS" id="PR00081">
    <property type="entry name" value="GDHRDH"/>
</dbReference>
<comment type="similarity">
    <text evidence="1">Belongs to the short-chain dehydrogenases/reductases (SDR) family.</text>
</comment>
<dbReference type="Pfam" id="PF13561">
    <property type="entry name" value="adh_short_C2"/>
    <property type="match status" value="1"/>
</dbReference>
<dbReference type="NCBIfam" id="NF005559">
    <property type="entry name" value="PRK07231.1"/>
    <property type="match status" value="1"/>
</dbReference>
<dbReference type="FunFam" id="3.40.50.720:FF:000084">
    <property type="entry name" value="Short-chain dehydrogenase reductase"/>
    <property type="match status" value="1"/>
</dbReference>
<evidence type="ECO:0000313" key="3">
    <source>
        <dbReference type="EMBL" id="MDC3417705.1"/>
    </source>
</evidence>
<dbReference type="PANTHER" id="PTHR24321:SF8">
    <property type="entry name" value="ESTRADIOL 17-BETA-DEHYDROGENASE 8-RELATED"/>
    <property type="match status" value="1"/>
</dbReference>
<dbReference type="GO" id="GO:0016491">
    <property type="term" value="F:oxidoreductase activity"/>
    <property type="evidence" value="ECO:0007669"/>
    <property type="project" value="UniProtKB-KW"/>
</dbReference>
<dbReference type="InterPro" id="IPR002347">
    <property type="entry name" value="SDR_fam"/>
</dbReference>
<organism evidence="3 4">
    <name type="scientific">Aquibacillus salsiterrae</name>
    <dbReference type="NCBI Taxonomy" id="2950439"/>
    <lineage>
        <taxon>Bacteria</taxon>
        <taxon>Bacillati</taxon>
        <taxon>Bacillota</taxon>
        <taxon>Bacilli</taxon>
        <taxon>Bacillales</taxon>
        <taxon>Bacillaceae</taxon>
        <taxon>Aquibacillus</taxon>
    </lineage>
</organism>
<dbReference type="PROSITE" id="PS00061">
    <property type="entry name" value="ADH_SHORT"/>
    <property type="match status" value="1"/>
</dbReference>
<evidence type="ECO:0000256" key="1">
    <source>
        <dbReference type="ARBA" id="ARBA00006484"/>
    </source>
</evidence>
<name>A0A9X3WG36_9BACI</name>
<dbReference type="Gene3D" id="3.40.50.720">
    <property type="entry name" value="NAD(P)-binding Rossmann-like Domain"/>
    <property type="match status" value="1"/>
</dbReference>
<dbReference type="GO" id="GO:0008206">
    <property type="term" value="P:bile acid metabolic process"/>
    <property type="evidence" value="ECO:0007669"/>
    <property type="project" value="UniProtKB-ARBA"/>
</dbReference>
<reference evidence="3" key="1">
    <citation type="submission" date="2022-06" db="EMBL/GenBank/DDBJ databases">
        <title>Aquibacillus sp. a new bacterium isolated from soil saline samples.</title>
        <authorList>
            <person name="Galisteo C."/>
            <person name="De La Haba R."/>
            <person name="Sanchez-Porro C."/>
            <person name="Ventosa A."/>
        </authorList>
    </citation>
    <scope>NUCLEOTIDE SEQUENCE</scope>
    <source>
        <strain evidence="3">3ASR75-54</strain>
    </source>
</reference>
<sequence>MKYDKKVVIVTGGANGIGRGIVQAFTEEGATVVLADVDEPSGNSVQEQASSNGSVYFVKTDLRNPDEINNLFTFTKDKFGTIDILINNAGVSRFKNVYDLSVEEWDDVININLRATFLCSQAAAKVMRSNKKGGAIVSIASTRAFMSEPDSEAYAATKGGIVALTHALSMSLQDDLITVNSISPGWIETENYAHLRENDHKQHPSKRVGKPEDIARACLFLTDEHNDFITGENIIIDGGMTKKMIYEH</sequence>
<keyword evidence="4" id="KW-1185">Reference proteome</keyword>